<dbReference type="Proteomes" id="UP000050863">
    <property type="component" value="Unassembled WGS sequence"/>
</dbReference>
<gene>
    <name evidence="2" type="ORF">CQ12_06150</name>
</gene>
<feature type="domain" description="DUF6538" evidence="1">
    <location>
        <begin position="11"/>
        <end position="64"/>
    </location>
</feature>
<dbReference type="AlphaFoldDB" id="A0A0R3LWI2"/>
<evidence type="ECO:0000313" key="3">
    <source>
        <dbReference type="Proteomes" id="UP000050863"/>
    </source>
</evidence>
<accession>A0A0R3LWI2</accession>
<protein>
    <recommendedName>
        <fullName evidence="1">DUF6538 domain-containing protein</fullName>
    </recommendedName>
</protein>
<evidence type="ECO:0000259" key="1">
    <source>
        <dbReference type="Pfam" id="PF20172"/>
    </source>
</evidence>
<name>A0A0R3LWI2_9BRAD</name>
<dbReference type="Pfam" id="PF20172">
    <property type="entry name" value="DUF6538"/>
    <property type="match status" value="1"/>
</dbReference>
<dbReference type="EMBL" id="LLXZ01000064">
    <property type="protein sequence ID" value="KRR09989.1"/>
    <property type="molecule type" value="Genomic_DNA"/>
</dbReference>
<proteinExistence type="predicted"/>
<organism evidence="2 3">
    <name type="scientific">Bradyrhizobium jicamae</name>
    <dbReference type="NCBI Taxonomy" id="280332"/>
    <lineage>
        <taxon>Bacteria</taxon>
        <taxon>Pseudomonadati</taxon>
        <taxon>Pseudomonadota</taxon>
        <taxon>Alphaproteobacteria</taxon>
        <taxon>Hyphomicrobiales</taxon>
        <taxon>Nitrobacteraceae</taxon>
        <taxon>Bradyrhizobium</taxon>
    </lineage>
</organism>
<reference evidence="2 3" key="1">
    <citation type="submission" date="2014-03" db="EMBL/GenBank/DDBJ databases">
        <title>Bradyrhizobium valentinum sp. nov., isolated from effective nodules of Lupinus mariae-josephae, a lupine endemic of basic-lime soils in Eastern Spain.</title>
        <authorList>
            <person name="Duran D."/>
            <person name="Rey L."/>
            <person name="Navarro A."/>
            <person name="Busquets A."/>
            <person name="Imperial J."/>
            <person name="Ruiz-Argueso T."/>
        </authorList>
    </citation>
    <scope>NUCLEOTIDE SEQUENCE [LARGE SCALE GENOMIC DNA]</scope>
    <source>
        <strain evidence="2 3">PAC68</strain>
    </source>
</reference>
<dbReference type="InterPro" id="IPR046668">
    <property type="entry name" value="DUF6538"/>
</dbReference>
<keyword evidence="3" id="KW-1185">Reference proteome</keyword>
<comment type="caution">
    <text evidence="2">The sequence shown here is derived from an EMBL/GenBank/DDBJ whole genome shotgun (WGS) entry which is preliminary data.</text>
</comment>
<evidence type="ECO:0000313" key="2">
    <source>
        <dbReference type="EMBL" id="KRR09989.1"/>
    </source>
</evidence>
<sequence>MVHGSQIVPSYLRRRAHTWFFRWKWPKRLAASGFPGELIRSLKTSDVRIARRQALMLALKIEMMISSTSNPSRAELENAVRNWIDECIWRREVRRADRGAGAFPTRAGGEWLRGCSRGST</sequence>